<keyword evidence="3" id="KW-1185">Reference proteome</keyword>
<accession>A0ABS7Z470</accession>
<evidence type="ECO:0000313" key="2">
    <source>
        <dbReference type="EMBL" id="MCA5004955.1"/>
    </source>
</evidence>
<evidence type="ECO:0000256" key="1">
    <source>
        <dbReference type="SAM" id="Coils"/>
    </source>
</evidence>
<evidence type="ECO:0008006" key="4">
    <source>
        <dbReference type="Google" id="ProtNLM"/>
    </source>
</evidence>
<comment type="caution">
    <text evidence="2">The sequence shown here is derived from an EMBL/GenBank/DDBJ whole genome shotgun (WGS) entry which is preliminary data.</text>
</comment>
<dbReference type="InterPro" id="IPR027417">
    <property type="entry name" value="P-loop_NTPase"/>
</dbReference>
<dbReference type="Gene3D" id="3.40.50.300">
    <property type="entry name" value="P-loop containing nucleotide triphosphate hydrolases"/>
    <property type="match status" value="2"/>
</dbReference>
<gene>
    <name evidence="2" type="ORF">IPZ78_07275</name>
</gene>
<proteinExistence type="predicted"/>
<dbReference type="EMBL" id="JADEYP010000010">
    <property type="protein sequence ID" value="MCA5004955.1"/>
    <property type="molecule type" value="Genomic_DNA"/>
</dbReference>
<feature type="coiled-coil region" evidence="1">
    <location>
        <begin position="268"/>
        <end position="302"/>
    </location>
</feature>
<protein>
    <recommendedName>
        <fullName evidence="4">Rad50/SbcC-type AAA domain-containing protein</fullName>
    </recommendedName>
</protein>
<dbReference type="RefSeq" id="WP_225552345.1">
    <property type="nucleotide sequence ID" value="NZ_JADEYP010000010.1"/>
</dbReference>
<sequence>MTTTEFRNKLIELAVSEKEENKIAKVLAYYYPSLDLSSRESFFESLMRFFKLSDNQNFDFNTLSQEMETDKNIFDTNSYRGKDLRIKNIEISSLRGIPEKDKNGVPFGLNLVDDGIINNAVILANNGTGKSSIFAGLEMIYAQEIGEKNLRTESYQNLKKENYNSYIDRFTSTSSTHCKIDTESGEYDLENIIFRNENLRKIFNPRNFFISDFDIYENGKVRFIGNNKDANSLHSIVARSLGLEEFLQLQNLLLQIPGYRRSKESGRRNAIDKQLNEQKDILKNANTQIQAKQREIDALQKVKNDDVSKRTLDNAKQIESLKSLLNKDFKIHLSSEKSVAGNISNFNSLYQNFLSKTKDKRSFVERDFLEAGKEILHDFDNCPFCMDSNKSIEQIQENVERRLKELKEIQKIDKEIKEAYRDLSTNLWQLSKEFNRLYELITLERTELTPFVNLQNISKKEEILYFQLSLLVNDIELSEHINSLTQKNIPNEKDYLTLYNLIENNPTLFKETFANVIDAISSLSLERKESIENAISDINNQETTISVQQQIKTLSDEIEKYKTQIPNIEKQISELEKQLIEASKDADLVDRVKREVGEYNLRYGIEINNIVSQVFEPIKDVVESIMKDYFENNPQNEFKIYIRSNPIEIDGVEIEDKCIVAEIVNKHSNKTTTPDQYFNTFRYKLFCLMVSLSIALATRKKYQINLPLVIDDIFFASDFASKNSFSNFLHKVIEVFYKYTPELPLQFILFTHDDIIFRSSMDAIEKSVEVSDDIVLCEENKSSLVSKTLVGRFFDPEDKDNQISHFEDGRSYWELLYKIPKLIPQF</sequence>
<feature type="coiled-coil region" evidence="1">
    <location>
        <begin position="544"/>
        <end position="585"/>
    </location>
</feature>
<keyword evidence="1" id="KW-0175">Coiled coil</keyword>
<reference evidence="2" key="1">
    <citation type="submission" date="2020-10" db="EMBL/GenBank/DDBJ databases">
        <authorList>
            <person name="Lu T."/>
            <person name="Wang Q."/>
            <person name="Han X."/>
        </authorList>
    </citation>
    <scope>NUCLEOTIDE SEQUENCE</scope>
    <source>
        <strain evidence="2">WQ 366</strain>
    </source>
</reference>
<organism evidence="2 3">
    <name type="scientific">Sphingobacterium bovistauri</name>
    <dbReference type="NCBI Taxonomy" id="2781959"/>
    <lineage>
        <taxon>Bacteria</taxon>
        <taxon>Pseudomonadati</taxon>
        <taxon>Bacteroidota</taxon>
        <taxon>Sphingobacteriia</taxon>
        <taxon>Sphingobacteriales</taxon>
        <taxon>Sphingobacteriaceae</taxon>
        <taxon>Sphingobacterium</taxon>
    </lineage>
</organism>
<name>A0ABS7Z470_9SPHI</name>
<evidence type="ECO:0000313" key="3">
    <source>
        <dbReference type="Proteomes" id="UP001165302"/>
    </source>
</evidence>
<dbReference type="Proteomes" id="UP001165302">
    <property type="component" value="Unassembled WGS sequence"/>
</dbReference>